<dbReference type="GO" id="GO:0005524">
    <property type="term" value="F:ATP binding"/>
    <property type="evidence" value="ECO:0007669"/>
    <property type="project" value="UniProtKB-KW"/>
</dbReference>
<evidence type="ECO:0000256" key="1">
    <source>
        <dbReference type="ARBA" id="ARBA00007837"/>
    </source>
</evidence>
<comment type="caution">
    <text evidence="5">The sequence shown here is derived from an EMBL/GenBank/DDBJ whole genome shotgun (WGS) entry which is preliminary data.</text>
</comment>
<evidence type="ECO:0000256" key="2">
    <source>
        <dbReference type="ARBA" id="ARBA00022741"/>
    </source>
</evidence>
<dbReference type="PANTHER" id="PTHR43030:SF1">
    <property type="entry name" value="PHOSPHOENOLPYRUVATE SYNTHASE"/>
    <property type="match status" value="1"/>
</dbReference>
<dbReference type="InterPro" id="IPR006319">
    <property type="entry name" value="PEP_synth"/>
</dbReference>
<dbReference type="Gene3D" id="3.50.30.10">
    <property type="entry name" value="Phosphohistidine domain"/>
    <property type="match status" value="1"/>
</dbReference>
<proteinExistence type="inferred from homology"/>
<keyword evidence="5" id="KW-0418">Kinase</keyword>
<comment type="similarity">
    <text evidence="1">Belongs to the PEP-utilizing enzyme family.</text>
</comment>
<dbReference type="PROSITE" id="PS00370">
    <property type="entry name" value="PEP_ENZYMES_PHOS_SITE"/>
    <property type="match status" value="1"/>
</dbReference>
<dbReference type="Proteomes" id="UP000033869">
    <property type="component" value="Unassembled WGS sequence"/>
</dbReference>
<keyword evidence="3" id="KW-0067">ATP-binding</keyword>
<organism evidence="5 6">
    <name type="scientific">candidate division CPR2 bacterium GW2011_GWC1_41_48</name>
    <dbReference type="NCBI Taxonomy" id="1618344"/>
    <lineage>
        <taxon>Bacteria</taxon>
        <taxon>Bacteria division CPR2</taxon>
    </lineage>
</organism>
<dbReference type="AlphaFoldDB" id="A0A0G0W7I7"/>
<dbReference type="PANTHER" id="PTHR43030">
    <property type="entry name" value="PHOSPHOENOLPYRUVATE SYNTHASE"/>
    <property type="match status" value="1"/>
</dbReference>
<evidence type="ECO:0000259" key="4">
    <source>
        <dbReference type="Pfam" id="PF00391"/>
    </source>
</evidence>
<dbReference type="GO" id="GO:0008986">
    <property type="term" value="F:pyruvate, water dikinase activity"/>
    <property type="evidence" value="ECO:0007669"/>
    <property type="project" value="InterPro"/>
</dbReference>
<sequence length="586" mass="66151">MSKINWIKKNHTSTCIFLKYEFVQMLLKKIEKEFGFKINYYFYNGLIHSSYITHDEYDKLSESIVKKLKSSPDYSSAKSEDLKRLLRKIQVLSDELFHSDFKKINNEGLLRIIKSLKTDLSDLFFYTFIHPFMKTEMAFGLMKILPKDKHEILLGLADDGEASKEIDEFLEIVNGAYKNGLAENYRKRLAEHAQKYSYLSVKLFSDKLLGTQDFENSARMVMDEIDPKILIDVLAKERDERKKMFTAELAKITDKAVVSKILLFQDYLSGEYSLREALRKFESSIAPLLKEVADRTSYSYEEAQLLTLEEMISALNGEVFDDLEMNRRKLGWAILVWETKMQIVPRHEFISQIINDYGIIAENENPPESIAGNVASQGVASGKVKVIHSETELNKIEKGDILVAKTTSPDYGMAMGRAAGVITDEGGVTCHAALVSRELGIPCIIATQVASERLHDGDPIILDGDEGKVWIIGQNKKTGSKEISGKILNRGKVKGALRELNSILDFAKVGKDDIVVLEEIWPELLPGLLKSAGFIVKNNSLFAQVYSKVLSKPCLLVEPESLLVPAYSKETELDCEQGFVKVSSSY</sequence>
<dbReference type="InterPro" id="IPR008279">
    <property type="entry name" value="PEP-util_enz_mobile_dom"/>
</dbReference>
<evidence type="ECO:0000313" key="6">
    <source>
        <dbReference type="Proteomes" id="UP000033869"/>
    </source>
</evidence>
<dbReference type="SUPFAM" id="SSF52009">
    <property type="entry name" value="Phosphohistidine domain"/>
    <property type="match status" value="1"/>
</dbReference>
<keyword evidence="5" id="KW-0670">Pyruvate</keyword>
<evidence type="ECO:0000313" key="5">
    <source>
        <dbReference type="EMBL" id="KKS08979.1"/>
    </source>
</evidence>
<keyword evidence="2" id="KW-0547">Nucleotide-binding</keyword>
<dbReference type="PATRIC" id="fig|1618344.3.peg.677"/>
<reference evidence="5 6" key="1">
    <citation type="journal article" date="2015" name="Nature">
        <title>rRNA introns, odd ribosomes, and small enigmatic genomes across a large radiation of phyla.</title>
        <authorList>
            <person name="Brown C.T."/>
            <person name="Hug L.A."/>
            <person name="Thomas B.C."/>
            <person name="Sharon I."/>
            <person name="Castelle C.J."/>
            <person name="Singh A."/>
            <person name="Wilkins M.J."/>
            <person name="Williams K.H."/>
            <person name="Banfield J.F."/>
        </authorList>
    </citation>
    <scope>NUCLEOTIDE SEQUENCE [LARGE SCALE GENOMIC DNA]</scope>
</reference>
<feature type="domain" description="PEP-utilising enzyme mobile" evidence="4">
    <location>
        <begin position="396"/>
        <end position="467"/>
    </location>
</feature>
<gene>
    <name evidence="5" type="ORF">UU65_C0003G0034</name>
</gene>
<dbReference type="Pfam" id="PF00391">
    <property type="entry name" value="PEP-utilizers"/>
    <property type="match status" value="1"/>
</dbReference>
<accession>A0A0G0W7I7</accession>
<dbReference type="EMBL" id="LCBL01000003">
    <property type="protein sequence ID" value="KKS08979.1"/>
    <property type="molecule type" value="Genomic_DNA"/>
</dbReference>
<keyword evidence="5" id="KW-0808">Transferase</keyword>
<dbReference type="InterPro" id="IPR018274">
    <property type="entry name" value="PEP_util_AS"/>
</dbReference>
<protein>
    <submittedName>
        <fullName evidence="5">Phosphoenolpyruvate synthase/pyruvate phosphate dikinase</fullName>
    </submittedName>
</protein>
<evidence type="ECO:0000256" key="3">
    <source>
        <dbReference type="ARBA" id="ARBA00022840"/>
    </source>
</evidence>
<dbReference type="InterPro" id="IPR036637">
    <property type="entry name" value="Phosphohistidine_dom_sf"/>
</dbReference>
<name>A0A0G0W7I7_UNCC2</name>